<keyword evidence="3" id="KW-1133">Transmembrane helix</keyword>
<evidence type="ECO:0000313" key="5">
    <source>
        <dbReference type="EMBL" id="KRN09048.1"/>
    </source>
</evidence>
<feature type="region of interest" description="Disordered" evidence="2">
    <location>
        <begin position="77"/>
        <end position="108"/>
    </location>
</feature>
<name>I7J3F2_9LACO</name>
<dbReference type="RefSeq" id="WP_008473835.1">
    <property type="nucleotide sequence ID" value="NZ_AYZO01000056.1"/>
</dbReference>
<evidence type="ECO:0000256" key="2">
    <source>
        <dbReference type="SAM" id="MobiDB-lite"/>
    </source>
</evidence>
<accession>I7J3F2</accession>
<feature type="compositionally biased region" description="Polar residues" evidence="2">
    <location>
        <begin position="99"/>
        <end position="108"/>
    </location>
</feature>
<gene>
    <name evidence="4" type="ORF">BN52_05520</name>
    <name evidence="5" type="ORF">FC38_GL001566</name>
</gene>
<reference evidence="4 6" key="1">
    <citation type="submission" date="2012-06" db="EMBL/GenBank/DDBJ databases">
        <title>Draft genome sequence of Lactobacillus gigeriorum CRBIP 24.85T, isolated from chicken crop.</title>
        <authorList>
            <person name="Cousin S."/>
            <person name="Ma L."/>
            <person name="Creno S."/>
            <person name="Clermont D."/>
            <person name="Loux V."/>
            <person name="Bizet C."/>
            <person name="Bouchier C."/>
        </authorList>
    </citation>
    <scope>NUCLEOTIDE SEQUENCE [LARGE SCALE GENOMIC DNA]</scope>
    <source>
        <strain evidence="6">CRBIP 24.85T</strain>
        <strain evidence="4">Type strain: CRBIP 24.85</strain>
    </source>
</reference>
<evidence type="ECO:0000256" key="1">
    <source>
        <dbReference type="ARBA" id="ARBA00022729"/>
    </source>
</evidence>
<protein>
    <submittedName>
        <fullName evidence="4">Uncharacterized protein</fullName>
    </submittedName>
</protein>
<dbReference type="Proteomes" id="UP000051521">
    <property type="component" value="Unassembled WGS sequence"/>
</dbReference>
<proteinExistence type="predicted"/>
<evidence type="ECO:0000256" key="3">
    <source>
        <dbReference type="SAM" id="Phobius"/>
    </source>
</evidence>
<evidence type="ECO:0000313" key="6">
    <source>
        <dbReference type="Proteomes" id="UP000009326"/>
    </source>
</evidence>
<dbReference type="Proteomes" id="UP000009326">
    <property type="component" value="Unassembled WGS sequence"/>
</dbReference>
<sequence>MQKRRSFFDNEMEQRFGLRKYTIGLCSICLGFVTIGMGSQTVKADTVNDVENSSVVQENKMQDTDPANTTVSTEAMANTADSATAKPNITPTETKENETGSVATTAPKTNSASNGVKINTADSAISTETKLAKANYIVASPNLASDQAKAESVVQPKVSATSTETKLNEPGSAVVKPNVTSKGAKPNVADLATLTEIKPQEIKLTKQVDVKTLAESKVAIDNQFNFDD</sequence>
<dbReference type="OrthoDB" id="2329870at2"/>
<dbReference type="PATRIC" id="fig|1423751.3.peg.1618"/>
<keyword evidence="3" id="KW-0812">Transmembrane</keyword>
<reference evidence="5 7" key="2">
    <citation type="journal article" date="2015" name="Genome Announc.">
        <title>Expanding the biotechnology potential of lactobacilli through comparative genomics of 213 strains and associated genera.</title>
        <authorList>
            <person name="Sun Z."/>
            <person name="Harris H.M."/>
            <person name="McCann A."/>
            <person name="Guo C."/>
            <person name="Argimon S."/>
            <person name="Zhang W."/>
            <person name="Yang X."/>
            <person name="Jeffery I.B."/>
            <person name="Cooney J.C."/>
            <person name="Kagawa T.F."/>
            <person name="Liu W."/>
            <person name="Song Y."/>
            <person name="Salvetti E."/>
            <person name="Wrobel A."/>
            <person name="Rasinkangas P."/>
            <person name="Parkhill J."/>
            <person name="Rea M.C."/>
            <person name="O'Sullivan O."/>
            <person name="Ritari J."/>
            <person name="Douillard F.P."/>
            <person name="Paul Ross R."/>
            <person name="Yang R."/>
            <person name="Briner A.E."/>
            <person name="Felis G.E."/>
            <person name="de Vos W.M."/>
            <person name="Barrangou R."/>
            <person name="Klaenhammer T.R."/>
            <person name="Caufield P.W."/>
            <person name="Cui Y."/>
            <person name="Zhang H."/>
            <person name="O'Toole P.W."/>
        </authorList>
    </citation>
    <scope>NUCLEOTIDE SEQUENCE [LARGE SCALE GENOMIC DNA]</scope>
    <source>
        <strain evidence="5 7">DSM 23908</strain>
    </source>
</reference>
<evidence type="ECO:0000313" key="4">
    <source>
        <dbReference type="EMBL" id="CCI87572.1"/>
    </source>
</evidence>
<dbReference type="EMBL" id="AYZO01000056">
    <property type="protein sequence ID" value="KRN09048.1"/>
    <property type="molecule type" value="Genomic_DNA"/>
</dbReference>
<keyword evidence="7" id="KW-1185">Reference proteome</keyword>
<evidence type="ECO:0000313" key="7">
    <source>
        <dbReference type="Proteomes" id="UP000051521"/>
    </source>
</evidence>
<dbReference type="InterPro" id="IPR005877">
    <property type="entry name" value="YSIRK_signal_dom"/>
</dbReference>
<dbReference type="AlphaFoldDB" id="I7J3F2"/>
<comment type="caution">
    <text evidence="4">The sequence shown here is derived from an EMBL/GenBank/DDBJ whole genome shotgun (WGS) entry which is preliminary data.</text>
</comment>
<keyword evidence="3" id="KW-0472">Membrane</keyword>
<feature type="compositionally biased region" description="Polar residues" evidence="2">
    <location>
        <begin position="77"/>
        <end position="92"/>
    </location>
</feature>
<feature type="transmembrane region" description="Helical" evidence="3">
    <location>
        <begin position="21"/>
        <end position="39"/>
    </location>
</feature>
<organism evidence="4 6">
    <name type="scientific">Lactobacillus gigeriorum DSM 23908 = CRBIP 24.85</name>
    <dbReference type="NCBI Taxonomy" id="1423751"/>
    <lineage>
        <taxon>Bacteria</taxon>
        <taxon>Bacillati</taxon>
        <taxon>Bacillota</taxon>
        <taxon>Bacilli</taxon>
        <taxon>Lactobacillales</taxon>
        <taxon>Lactobacillaceae</taxon>
        <taxon>Lactobacillus</taxon>
    </lineage>
</organism>
<dbReference type="EMBL" id="CAKC01000076">
    <property type="protein sequence ID" value="CCI87572.1"/>
    <property type="molecule type" value="Genomic_DNA"/>
</dbReference>
<dbReference type="NCBIfam" id="TIGR01168">
    <property type="entry name" value="YSIRK_signal"/>
    <property type="match status" value="1"/>
</dbReference>
<keyword evidence="1" id="KW-0732">Signal</keyword>